<evidence type="ECO:0000313" key="3">
    <source>
        <dbReference type="EMBL" id="MCK8481981.1"/>
    </source>
</evidence>
<evidence type="ECO:0000313" key="4">
    <source>
        <dbReference type="Proteomes" id="UP001203687"/>
    </source>
</evidence>
<dbReference type="EMBL" id="JALPQF010000018">
    <property type="protein sequence ID" value="MCK8481981.1"/>
    <property type="molecule type" value="Genomic_DNA"/>
</dbReference>
<comment type="caution">
    <text evidence="3">The sequence shown here is derived from an EMBL/GenBank/DDBJ whole genome shotgun (WGS) entry which is preliminary data.</text>
</comment>
<dbReference type="Gene3D" id="3.40.50.2000">
    <property type="entry name" value="Glycogen Phosphorylase B"/>
    <property type="match status" value="2"/>
</dbReference>
<dbReference type="RefSeq" id="WP_248413742.1">
    <property type="nucleotide sequence ID" value="NZ_JALPQF010000018.1"/>
</dbReference>
<dbReference type="Pfam" id="PF01075">
    <property type="entry name" value="Glyco_transf_9"/>
    <property type="match status" value="1"/>
</dbReference>
<dbReference type="PANTHER" id="PTHR30160">
    <property type="entry name" value="TETRAACYLDISACCHARIDE 4'-KINASE-RELATED"/>
    <property type="match status" value="1"/>
</dbReference>
<protein>
    <submittedName>
        <fullName evidence="3">Glycosyltransferase family 9 protein</fullName>
    </submittedName>
</protein>
<keyword evidence="4" id="KW-1185">Reference proteome</keyword>
<accession>A0ABT0HCA7</accession>
<dbReference type="InterPro" id="IPR002201">
    <property type="entry name" value="Glyco_trans_9"/>
</dbReference>
<sequence length="348" mass="40151">MKLLIIQQKMIGDVLTTSILFEALKAAHPNAELHYVINTHTFPVVENNPYIDKFLFVTPEIEQSKIKFYTFLKSIRHEHYDAVVDVYGKLSSALISYFSKAKIKSAYHKSYTAFIYNKTIDRLTSPKHNSSLAIENRMRLIECLDVPFKSYNPKIYLTDQEVQDAKQYLFQSGIDLSKILFMISVLGSNSIKTYPFEYMAKLLDTIVETNPEAQLLFNYIPKQKEDAKAIYDYCNSQTQQQIFFNVFGKSLREFLAITKHCTALIGNEGGANNMAKALDIPTFTIFSPYLNKQNWFGENETNQHVAVHLLDTLNYTIEEAKAHPEMYYKKFKPEFISPILKTFVTNLS</sequence>
<name>A0ABT0HCA7_9FLAO</name>
<gene>
    <name evidence="3" type="ORF">MUY34_15205</name>
</gene>
<evidence type="ECO:0000256" key="2">
    <source>
        <dbReference type="ARBA" id="ARBA00022679"/>
    </source>
</evidence>
<dbReference type="Proteomes" id="UP001203687">
    <property type="component" value="Unassembled WGS sequence"/>
</dbReference>
<proteinExistence type="predicted"/>
<dbReference type="CDD" id="cd03789">
    <property type="entry name" value="GT9_LPS_heptosyltransferase"/>
    <property type="match status" value="1"/>
</dbReference>
<dbReference type="SUPFAM" id="SSF53756">
    <property type="entry name" value="UDP-Glycosyltransferase/glycogen phosphorylase"/>
    <property type="match status" value="1"/>
</dbReference>
<dbReference type="InterPro" id="IPR051199">
    <property type="entry name" value="LPS_LOS_Heptosyltrfase"/>
</dbReference>
<keyword evidence="2" id="KW-0808">Transferase</keyword>
<keyword evidence="1" id="KW-0328">Glycosyltransferase</keyword>
<evidence type="ECO:0000256" key="1">
    <source>
        <dbReference type="ARBA" id="ARBA00022676"/>
    </source>
</evidence>
<organism evidence="3 4">
    <name type="scientific">Psychroserpens algicola</name>
    <dbReference type="NCBI Taxonomy" id="1719034"/>
    <lineage>
        <taxon>Bacteria</taxon>
        <taxon>Pseudomonadati</taxon>
        <taxon>Bacteroidota</taxon>
        <taxon>Flavobacteriia</taxon>
        <taxon>Flavobacteriales</taxon>
        <taxon>Flavobacteriaceae</taxon>
        <taxon>Psychroserpens</taxon>
    </lineage>
</organism>
<dbReference type="PANTHER" id="PTHR30160:SF7">
    <property type="entry name" value="ADP-HEPTOSE--LPS HEPTOSYLTRANSFERASE 2"/>
    <property type="match status" value="1"/>
</dbReference>
<reference evidence="3" key="1">
    <citation type="submission" date="2022-04" db="EMBL/GenBank/DDBJ databases">
        <authorList>
            <person name="Ren T."/>
        </authorList>
    </citation>
    <scope>NUCLEOTIDE SEQUENCE</scope>
    <source>
        <strain evidence="3">F63249</strain>
    </source>
</reference>